<feature type="compositionally biased region" description="Basic and acidic residues" evidence="9">
    <location>
        <begin position="301"/>
        <end position="322"/>
    </location>
</feature>
<dbReference type="GO" id="GO:0000139">
    <property type="term" value="C:Golgi membrane"/>
    <property type="evidence" value="ECO:0007669"/>
    <property type="project" value="UniProtKB-SubCell"/>
</dbReference>
<feature type="signal peptide" evidence="11">
    <location>
        <begin position="1"/>
        <end position="21"/>
    </location>
</feature>
<dbReference type="EMBL" id="KN846953">
    <property type="protein sequence ID" value="KIV80345.1"/>
    <property type="molecule type" value="Genomic_DNA"/>
</dbReference>
<evidence type="ECO:0000256" key="5">
    <source>
        <dbReference type="ARBA" id="ARBA00022989"/>
    </source>
</evidence>
<keyword evidence="2" id="KW-0813">Transport</keyword>
<evidence type="ECO:0000256" key="3">
    <source>
        <dbReference type="ARBA" id="ARBA00022692"/>
    </source>
</evidence>
<dbReference type="InterPro" id="IPR009011">
    <property type="entry name" value="Man6P_isomerase_rcpt-bd_dom_sf"/>
</dbReference>
<dbReference type="FunFam" id="2.70.130.10:FF:000024">
    <property type="entry name" value="Putative vacuolar sorting receptor"/>
    <property type="match status" value="1"/>
</dbReference>
<dbReference type="InterPro" id="IPR028927">
    <property type="entry name" value="Man-6-P_rcpt"/>
</dbReference>
<evidence type="ECO:0000313" key="13">
    <source>
        <dbReference type="EMBL" id="KIV80345.1"/>
    </source>
</evidence>
<organism evidence="13 14">
    <name type="scientific">Exophiala sideris</name>
    <dbReference type="NCBI Taxonomy" id="1016849"/>
    <lineage>
        <taxon>Eukaryota</taxon>
        <taxon>Fungi</taxon>
        <taxon>Dikarya</taxon>
        <taxon>Ascomycota</taxon>
        <taxon>Pezizomycotina</taxon>
        <taxon>Eurotiomycetes</taxon>
        <taxon>Chaetothyriomycetidae</taxon>
        <taxon>Chaetothyriales</taxon>
        <taxon>Herpotrichiellaceae</taxon>
        <taxon>Exophiala</taxon>
    </lineage>
</organism>
<keyword evidence="5 10" id="KW-1133">Transmembrane helix</keyword>
<evidence type="ECO:0000256" key="2">
    <source>
        <dbReference type="ARBA" id="ARBA00022448"/>
    </source>
</evidence>
<evidence type="ECO:0000256" key="11">
    <source>
        <dbReference type="SAM" id="SignalP"/>
    </source>
</evidence>
<gene>
    <name evidence="13" type="ORF">PV11_07851</name>
</gene>
<dbReference type="PROSITE" id="PS51914">
    <property type="entry name" value="MRH"/>
    <property type="match status" value="1"/>
</dbReference>
<accession>A0A0D1VVS3</accession>
<evidence type="ECO:0000313" key="14">
    <source>
        <dbReference type="Proteomes" id="UP000053599"/>
    </source>
</evidence>
<feature type="transmembrane region" description="Helical" evidence="10">
    <location>
        <begin position="255"/>
        <end position="276"/>
    </location>
</feature>
<dbReference type="GO" id="GO:0007034">
    <property type="term" value="P:vacuolar transport"/>
    <property type="evidence" value="ECO:0007669"/>
    <property type="project" value="TreeGrafter"/>
</dbReference>
<dbReference type="Proteomes" id="UP000053599">
    <property type="component" value="Unassembled WGS sequence"/>
</dbReference>
<dbReference type="GO" id="GO:0010008">
    <property type="term" value="C:endosome membrane"/>
    <property type="evidence" value="ECO:0007669"/>
    <property type="project" value="UniProtKB-SubCell"/>
</dbReference>
<keyword evidence="4 11" id="KW-0732">Signal</keyword>
<reference evidence="13 14" key="1">
    <citation type="submission" date="2015-01" db="EMBL/GenBank/DDBJ databases">
        <title>The Genome Sequence of Exophiala sideris CBS121828.</title>
        <authorList>
            <consortium name="The Broad Institute Genomics Platform"/>
            <person name="Cuomo C."/>
            <person name="de Hoog S."/>
            <person name="Gorbushina A."/>
            <person name="Stielow B."/>
            <person name="Teixiera M."/>
            <person name="Abouelleil A."/>
            <person name="Chapman S.B."/>
            <person name="Priest M."/>
            <person name="Young S.K."/>
            <person name="Wortman J."/>
            <person name="Nusbaum C."/>
            <person name="Birren B."/>
        </authorList>
    </citation>
    <scope>NUCLEOTIDE SEQUENCE [LARGE SCALE GENOMIC DNA]</scope>
    <source>
        <strain evidence="13 14">CBS 121828</strain>
    </source>
</reference>
<keyword evidence="6 10" id="KW-0472">Membrane</keyword>
<protein>
    <recommendedName>
        <fullName evidence="12">MRH domain-containing protein</fullName>
    </recommendedName>
</protein>
<evidence type="ECO:0000256" key="9">
    <source>
        <dbReference type="SAM" id="MobiDB-lite"/>
    </source>
</evidence>
<evidence type="ECO:0000256" key="1">
    <source>
        <dbReference type="ARBA" id="ARBA00004308"/>
    </source>
</evidence>
<keyword evidence="7" id="KW-1015">Disulfide bond</keyword>
<evidence type="ECO:0000256" key="6">
    <source>
        <dbReference type="ARBA" id="ARBA00023136"/>
    </source>
</evidence>
<feature type="domain" description="MRH" evidence="12">
    <location>
        <begin position="31"/>
        <end position="208"/>
    </location>
</feature>
<dbReference type="Gene3D" id="2.70.130.10">
    <property type="entry name" value="Mannose-6-phosphate receptor binding domain"/>
    <property type="match status" value="1"/>
</dbReference>
<dbReference type="AlphaFoldDB" id="A0A0D1VVS3"/>
<sequence>MYISSALTLFFLSSIPSCLSAAPETSKPLLKPCTIHSTTTGSFFDLRPLQLTLDGSKYQSAVNESFHARGYDYPANFSINFCDSVVETLDDVAGIPANRVANISAFYKNQKGELYSIGQQNDQPIFRGKKLVLNYTNGSPCPELDEDGVPIDSDFAARKIPLRRKSTLMSFICDTSPLLSTKPAISFLGSPDHCTYVFEVRSRYACGGTTQSEEKGTLGPGGVFGVILGIALLVYLIGGVVYQRNVMHQRGWKQVPNYAVWAGLCSFISDMFIILFSSCYQRMPGLTQLFAGRRGYHRVGTDDSRAAGHQGRDPEDENRLIDQLDEEWDD</sequence>
<dbReference type="Pfam" id="PF02157">
    <property type="entry name" value="Man-6-P_recep"/>
    <property type="match status" value="1"/>
</dbReference>
<evidence type="ECO:0000256" key="8">
    <source>
        <dbReference type="ARBA" id="ARBA00023180"/>
    </source>
</evidence>
<keyword evidence="8" id="KW-0325">Glycoprotein</keyword>
<name>A0A0D1VVS3_9EURO</name>
<feature type="transmembrane region" description="Helical" evidence="10">
    <location>
        <begin position="222"/>
        <end position="243"/>
    </location>
</feature>
<evidence type="ECO:0000256" key="7">
    <source>
        <dbReference type="ARBA" id="ARBA00023157"/>
    </source>
</evidence>
<evidence type="ECO:0000256" key="4">
    <source>
        <dbReference type="ARBA" id="ARBA00022729"/>
    </source>
</evidence>
<dbReference type="OrthoDB" id="4504960at2759"/>
<feature type="chain" id="PRO_5002245779" description="MRH domain-containing protein" evidence="11">
    <location>
        <begin position="22"/>
        <end position="330"/>
    </location>
</feature>
<dbReference type="InterPro" id="IPR044865">
    <property type="entry name" value="MRH_dom"/>
</dbReference>
<keyword evidence="3 10" id="KW-0812">Transmembrane</keyword>
<dbReference type="SUPFAM" id="SSF50911">
    <property type="entry name" value="Mannose 6-phosphate receptor domain"/>
    <property type="match status" value="1"/>
</dbReference>
<dbReference type="STRING" id="1016849.A0A0D1VVS3"/>
<dbReference type="HOGENOM" id="CLU_064145_0_0_1"/>
<proteinExistence type="predicted"/>
<feature type="region of interest" description="Disordered" evidence="9">
    <location>
        <begin position="301"/>
        <end position="330"/>
    </location>
</feature>
<comment type="subcellular location">
    <subcellularLocation>
        <location evidence="1">Endomembrane system</location>
    </subcellularLocation>
</comment>
<dbReference type="PANTHER" id="PTHR15071">
    <property type="entry name" value="MANNOSE-6-PHOSPHATE RECEPTOR FAMILY MEMBER"/>
    <property type="match status" value="1"/>
</dbReference>
<evidence type="ECO:0000259" key="12">
    <source>
        <dbReference type="PROSITE" id="PS51914"/>
    </source>
</evidence>
<dbReference type="PANTHER" id="PTHR15071:SF0">
    <property type="entry name" value="MANNOSE 6-PHOSPHATE RECEPTOR-LIKE PROTEIN 1"/>
    <property type="match status" value="1"/>
</dbReference>
<dbReference type="GO" id="GO:0005770">
    <property type="term" value="C:late endosome"/>
    <property type="evidence" value="ECO:0007669"/>
    <property type="project" value="TreeGrafter"/>
</dbReference>
<evidence type="ECO:0000256" key="10">
    <source>
        <dbReference type="SAM" id="Phobius"/>
    </source>
</evidence>